<proteinExistence type="inferred from homology"/>
<feature type="transmembrane region" description="Helical" evidence="7">
    <location>
        <begin position="245"/>
        <end position="262"/>
    </location>
</feature>
<keyword evidence="10" id="KW-1185">Reference proteome</keyword>
<keyword evidence="5 7" id="KW-1133">Transmembrane helix</keyword>
<feature type="transmembrane region" description="Helical" evidence="7">
    <location>
        <begin position="59"/>
        <end position="82"/>
    </location>
</feature>
<evidence type="ECO:0000256" key="5">
    <source>
        <dbReference type="ARBA" id="ARBA00022989"/>
    </source>
</evidence>
<keyword evidence="4 7" id="KW-0812">Transmembrane</keyword>
<protein>
    <submittedName>
        <fullName evidence="9">Peptidoglycan/LPS O-acetylase OafA/YrhL</fullName>
    </submittedName>
</protein>
<comment type="caution">
    <text evidence="9">The sequence shown here is derived from an EMBL/GenBank/DDBJ whole genome shotgun (WGS) entry which is preliminary data.</text>
</comment>
<evidence type="ECO:0000256" key="4">
    <source>
        <dbReference type="ARBA" id="ARBA00022692"/>
    </source>
</evidence>
<evidence type="ECO:0000256" key="1">
    <source>
        <dbReference type="ARBA" id="ARBA00004651"/>
    </source>
</evidence>
<dbReference type="EMBL" id="JACIDS010000004">
    <property type="protein sequence ID" value="MBB3932227.1"/>
    <property type="molecule type" value="Genomic_DNA"/>
</dbReference>
<sequence length="358" mass="39983">MESGTKAKARHVETLRGLACLLLVAYHVIGNDAGHGMHVSDGSPWRAFTEIFIHIRMPMFSFISGYVFSSAVADGAAFTTAVTKKLRRIGIPFVVVSTLFYFTFGSVTTTPVQVPLWQIYVLPYEHYWYLQATLLIMVFLLAVALAAGVWRAWAFALLLPVAIVIFVMAPSFDPNLFAIDSALYLLPYFLLGHLLKLWSLDRKLGDDPRIRRPVLLVAGGLALTLFVLDVLSVEKRIALDFSRQSAAGLALGLSACLALFFLRPKSRLLEWIGLYSYSIYLFHVFATAGLRRVLMTNLPETPRLVFFALALVAGIGIPIAMHRLFIRYRLSALLLLGIDLKPRQDRAAPELLPDMVRR</sequence>
<feature type="transmembrane region" description="Helical" evidence="7">
    <location>
        <begin position="12"/>
        <end position="29"/>
    </location>
</feature>
<keyword evidence="3" id="KW-1003">Cell membrane</keyword>
<dbReference type="GO" id="GO:0016413">
    <property type="term" value="F:O-acetyltransferase activity"/>
    <property type="evidence" value="ECO:0007669"/>
    <property type="project" value="TreeGrafter"/>
</dbReference>
<evidence type="ECO:0000256" key="7">
    <source>
        <dbReference type="SAM" id="Phobius"/>
    </source>
</evidence>
<evidence type="ECO:0000256" key="3">
    <source>
        <dbReference type="ARBA" id="ARBA00022475"/>
    </source>
</evidence>
<feature type="transmembrane region" description="Helical" evidence="7">
    <location>
        <begin position="214"/>
        <end position="233"/>
    </location>
</feature>
<dbReference type="AlphaFoldDB" id="A0A840AT41"/>
<evidence type="ECO:0000313" key="10">
    <source>
        <dbReference type="Proteomes" id="UP000553963"/>
    </source>
</evidence>
<dbReference type="PANTHER" id="PTHR40074">
    <property type="entry name" value="O-ACETYLTRANSFERASE WECH"/>
    <property type="match status" value="1"/>
</dbReference>
<dbReference type="GO" id="GO:0009246">
    <property type="term" value="P:enterobacterial common antigen biosynthetic process"/>
    <property type="evidence" value="ECO:0007669"/>
    <property type="project" value="TreeGrafter"/>
</dbReference>
<evidence type="ECO:0000259" key="8">
    <source>
        <dbReference type="Pfam" id="PF01757"/>
    </source>
</evidence>
<feature type="transmembrane region" description="Helical" evidence="7">
    <location>
        <begin position="176"/>
        <end position="194"/>
    </location>
</feature>
<dbReference type="Proteomes" id="UP000553963">
    <property type="component" value="Unassembled WGS sequence"/>
</dbReference>
<feature type="transmembrane region" description="Helical" evidence="7">
    <location>
        <begin position="127"/>
        <end position="145"/>
    </location>
</feature>
<feature type="transmembrane region" description="Helical" evidence="7">
    <location>
        <begin position="89"/>
        <end position="107"/>
    </location>
</feature>
<comment type="subcellular location">
    <subcellularLocation>
        <location evidence="1">Cell membrane</location>
        <topology evidence="1">Multi-pass membrane protein</topology>
    </subcellularLocation>
</comment>
<dbReference type="PANTHER" id="PTHR40074:SF2">
    <property type="entry name" value="O-ACETYLTRANSFERASE WECH"/>
    <property type="match status" value="1"/>
</dbReference>
<organism evidence="9 10">
    <name type="scientific">Kaistia hirudinis</name>
    <dbReference type="NCBI Taxonomy" id="1293440"/>
    <lineage>
        <taxon>Bacteria</taxon>
        <taxon>Pseudomonadati</taxon>
        <taxon>Pseudomonadota</taxon>
        <taxon>Alphaproteobacteria</taxon>
        <taxon>Hyphomicrobiales</taxon>
        <taxon>Kaistiaceae</taxon>
        <taxon>Kaistia</taxon>
    </lineage>
</organism>
<dbReference type="Pfam" id="PF01757">
    <property type="entry name" value="Acyl_transf_3"/>
    <property type="match status" value="1"/>
</dbReference>
<reference evidence="9 10" key="1">
    <citation type="submission" date="2020-08" db="EMBL/GenBank/DDBJ databases">
        <title>Genomic Encyclopedia of Type Strains, Phase IV (KMG-IV): sequencing the most valuable type-strain genomes for metagenomic binning, comparative biology and taxonomic classification.</title>
        <authorList>
            <person name="Goeker M."/>
        </authorList>
    </citation>
    <scope>NUCLEOTIDE SEQUENCE [LARGE SCALE GENOMIC DNA]</scope>
    <source>
        <strain evidence="9 10">DSM 25966</strain>
    </source>
</reference>
<comment type="similarity">
    <text evidence="2">Belongs to the acyltransferase 3 family.</text>
</comment>
<dbReference type="GO" id="GO:0005886">
    <property type="term" value="C:plasma membrane"/>
    <property type="evidence" value="ECO:0007669"/>
    <property type="project" value="UniProtKB-SubCell"/>
</dbReference>
<feature type="domain" description="Acyltransferase 3" evidence="8">
    <location>
        <begin position="13"/>
        <end position="322"/>
    </location>
</feature>
<evidence type="ECO:0000256" key="2">
    <source>
        <dbReference type="ARBA" id="ARBA00007400"/>
    </source>
</evidence>
<accession>A0A840AT41</accession>
<evidence type="ECO:0000313" key="9">
    <source>
        <dbReference type="EMBL" id="MBB3932227.1"/>
    </source>
</evidence>
<keyword evidence="6 7" id="KW-0472">Membrane</keyword>
<evidence type="ECO:0000256" key="6">
    <source>
        <dbReference type="ARBA" id="ARBA00023136"/>
    </source>
</evidence>
<dbReference type="RefSeq" id="WP_183399882.1">
    <property type="nucleotide sequence ID" value="NZ_JACIDS010000004.1"/>
</dbReference>
<feature type="transmembrane region" description="Helical" evidence="7">
    <location>
        <begin position="306"/>
        <end position="326"/>
    </location>
</feature>
<gene>
    <name evidence="9" type="ORF">GGR25_003285</name>
</gene>
<feature type="transmembrane region" description="Helical" evidence="7">
    <location>
        <begin position="152"/>
        <end position="170"/>
    </location>
</feature>
<feature type="transmembrane region" description="Helical" evidence="7">
    <location>
        <begin position="274"/>
        <end position="294"/>
    </location>
</feature>
<name>A0A840AT41_9HYPH</name>
<dbReference type="InterPro" id="IPR002656">
    <property type="entry name" value="Acyl_transf_3_dom"/>
</dbReference>